<evidence type="ECO:0000259" key="3">
    <source>
        <dbReference type="PROSITE" id="PS51384"/>
    </source>
</evidence>
<dbReference type="Gene3D" id="2.30.110.10">
    <property type="entry name" value="Electron Transport, Fmn-binding Protein, Chain A"/>
    <property type="match status" value="1"/>
</dbReference>
<comment type="caution">
    <text evidence="4">The sequence shown here is derived from an EMBL/GenBank/DDBJ whole genome shotgun (WGS) entry which is preliminary data.</text>
</comment>
<name>A0A395IWF9_9HELO</name>
<dbReference type="OrthoDB" id="436496at2759"/>
<dbReference type="Gene3D" id="1.10.510.10">
    <property type="entry name" value="Transferase(Phosphotransferase) domain 1"/>
    <property type="match status" value="1"/>
</dbReference>
<dbReference type="PANTHER" id="PTHR42815:SF2">
    <property type="entry name" value="FAD-BINDING, PUTATIVE (AFU_ORTHOLOGUE AFUA_6G07600)-RELATED"/>
    <property type="match status" value="1"/>
</dbReference>
<evidence type="ECO:0000313" key="5">
    <source>
        <dbReference type="Proteomes" id="UP000249056"/>
    </source>
</evidence>
<dbReference type="EMBL" id="QKRW01000023">
    <property type="protein sequence ID" value="RAL62679.1"/>
    <property type="molecule type" value="Genomic_DNA"/>
</dbReference>
<feature type="compositionally biased region" description="Basic and acidic residues" evidence="1">
    <location>
        <begin position="1"/>
        <end position="13"/>
    </location>
</feature>
<dbReference type="SUPFAM" id="SSF56112">
    <property type="entry name" value="Protein kinase-like (PK-like)"/>
    <property type="match status" value="1"/>
</dbReference>
<dbReference type="AlphaFoldDB" id="A0A395IWF9"/>
<proteinExistence type="predicted"/>
<feature type="domain" description="Protein kinase" evidence="2">
    <location>
        <begin position="491"/>
        <end position="837"/>
    </location>
</feature>
<evidence type="ECO:0000256" key="1">
    <source>
        <dbReference type="SAM" id="MobiDB-lite"/>
    </source>
</evidence>
<organism evidence="4 5">
    <name type="scientific">Monilinia fructigena</name>
    <dbReference type="NCBI Taxonomy" id="38457"/>
    <lineage>
        <taxon>Eukaryota</taxon>
        <taxon>Fungi</taxon>
        <taxon>Dikarya</taxon>
        <taxon>Ascomycota</taxon>
        <taxon>Pezizomycotina</taxon>
        <taxon>Leotiomycetes</taxon>
        <taxon>Helotiales</taxon>
        <taxon>Sclerotiniaceae</taxon>
        <taxon>Monilinia</taxon>
    </lineage>
</organism>
<dbReference type="Gene3D" id="2.40.30.10">
    <property type="entry name" value="Translation factors"/>
    <property type="match status" value="1"/>
</dbReference>
<accession>A0A395IWF9</accession>
<dbReference type="PROSITE" id="PS50011">
    <property type="entry name" value="PROTEIN_KINASE_DOM"/>
    <property type="match status" value="1"/>
</dbReference>
<dbReference type="GO" id="GO:0016491">
    <property type="term" value="F:oxidoreductase activity"/>
    <property type="evidence" value="ECO:0007669"/>
    <property type="project" value="InterPro"/>
</dbReference>
<dbReference type="SUPFAM" id="SSF63380">
    <property type="entry name" value="Riboflavin synthase domain-like"/>
    <property type="match status" value="1"/>
</dbReference>
<evidence type="ECO:0000313" key="4">
    <source>
        <dbReference type="EMBL" id="RAL62679.1"/>
    </source>
</evidence>
<gene>
    <name evidence="4" type="ORF">DID88_004522</name>
</gene>
<evidence type="ECO:0008006" key="6">
    <source>
        <dbReference type="Google" id="ProtNLM"/>
    </source>
</evidence>
<feature type="region of interest" description="Disordered" evidence="1">
    <location>
        <begin position="1"/>
        <end position="24"/>
    </location>
</feature>
<evidence type="ECO:0000259" key="2">
    <source>
        <dbReference type="PROSITE" id="PS50011"/>
    </source>
</evidence>
<dbReference type="InterPro" id="IPR012349">
    <property type="entry name" value="Split_barrel_FMN-bd"/>
</dbReference>
<feature type="domain" description="FAD-binding FR-type" evidence="3">
    <location>
        <begin position="338"/>
        <end position="460"/>
    </location>
</feature>
<dbReference type="PROSITE" id="PS51384">
    <property type="entry name" value="FAD_FR"/>
    <property type="match status" value="1"/>
</dbReference>
<dbReference type="PANTHER" id="PTHR42815">
    <property type="entry name" value="FAD-BINDING, PUTATIVE (AFU_ORTHOLOGUE AFUA_6G07600)-RELATED"/>
    <property type="match status" value="1"/>
</dbReference>
<dbReference type="InterPro" id="IPR039261">
    <property type="entry name" value="FNR_nucleotide-bd"/>
</dbReference>
<dbReference type="InterPro" id="IPR000719">
    <property type="entry name" value="Prot_kinase_dom"/>
</dbReference>
<dbReference type="InterPro" id="IPR011009">
    <property type="entry name" value="Kinase-like_dom_sf"/>
</dbReference>
<dbReference type="Proteomes" id="UP000249056">
    <property type="component" value="Unassembled WGS sequence"/>
</dbReference>
<dbReference type="GO" id="GO:0004672">
    <property type="term" value="F:protein kinase activity"/>
    <property type="evidence" value="ECO:0007669"/>
    <property type="project" value="InterPro"/>
</dbReference>
<sequence length="881" mass="97766">MATEWHAGEEEMHKRLRVPQGENPTSPFLSPFATNLLTRSPLLALGTLDSSGRPWTTLWGGEPGFAWPVAQSVIAVKATIDLEYDPVSEVLLGKDANGQVKREESPGRMIGGLAIDLESRKRVKLYGRMAAGALKETAGNAVAEASLLVKIEQSLGNCPKYLNKKHIIPRLPKPTLASTKIPLPKEATDLITRSDLFFISSSNHDSDMDTNHRGGPQGFVRILSNDANGLTIVYPEYSGNRLYQTLGNLTTTPQAGLVFPDFNTGDVVYLTGRTEILAGEKATNLISHTNLAVKIYVESVRYVTDGLSFRGEEGERSPYNPPVRFLASEAAAGVKDTGRKMHAKLIEKKILSPNVGRFRFKISDADKTNRWKPGQYVALDFKNELDIGYSHMRDDDPKSLNDDYIRTFTVSSSKNPTDTYDQFDITIRKVGIVTNFLFRHNIRSELEVPLNGFGGEFFIDQGAEGEVSFVAGGVGITPLLAQVPELDFLRFQIYWAVRLADLGLVLDTFDKYRNLASHTKLFITGEIGGCDGMNKSICLKKLRESGATLQERRIEKSDISEDSANRWFPHPDNKVSNPKTPEWKTSLASAILPTAGVPISRILNHPNIIALVDIIHTDSLAGSTKNAGITANIAVYEDMNQGSLDLILPSPENYPKFTDLAAWRALSLRQTRIAFPSPKTDSKDDWQKHDDDWQPILIREVSPKQIWFKRTSGGATYGECKLGGFGKAVVTGFPGGKVAKSQKKEGMEWWFQSPEQLAGTEGWCPASEIWSLGATVYTMMTGIPPPQQFDFKEVVSRMSDKNYTSPLREIVTDMLSFRSSARPTTAQLVGRIEQGWEDWRETKDANGYVDWRDRSRGREVNLEGEVKEKGLPGWGIIESGR</sequence>
<keyword evidence="5" id="KW-1185">Reference proteome</keyword>
<reference evidence="4 5" key="1">
    <citation type="submission" date="2018-06" db="EMBL/GenBank/DDBJ databases">
        <title>Genome Sequence of the Brown Rot Fungal Pathogen Monilinia fructigena.</title>
        <authorList>
            <person name="Landi L."/>
            <person name="De Miccolis Angelini R.M."/>
            <person name="Pollastro S."/>
            <person name="Abate D."/>
            <person name="Faretra F."/>
            <person name="Romanazzi G."/>
        </authorList>
    </citation>
    <scope>NUCLEOTIDE SEQUENCE [LARGE SCALE GENOMIC DNA]</scope>
    <source>
        <strain evidence="4 5">Mfrg269</strain>
    </source>
</reference>
<dbReference type="SUPFAM" id="SSF52343">
    <property type="entry name" value="Ferredoxin reductase-like, C-terminal NADP-linked domain"/>
    <property type="match status" value="1"/>
</dbReference>
<dbReference type="GO" id="GO:0005524">
    <property type="term" value="F:ATP binding"/>
    <property type="evidence" value="ECO:0007669"/>
    <property type="project" value="InterPro"/>
</dbReference>
<dbReference type="InterPro" id="IPR017938">
    <property type="entry name" value="Riboflavin_synthase-like_b-brl"/>
</dbReference>
<dbReference type="InterPro" id="IPR017927">
    <property type="entry name" value="FAD-bd_FR_type"/>
</dbReference>
<protein>
    <recommendedName>
        <fullName evidence="6">FAD-binding FR-type domain-containing protein</fullName>
    </recommendedName>
</protein>